<dbReference type="AlphaFoldDB" id="E3HAN5"/>
<dbReference type="PANTHER" id="PTHR18895">
    <property type="entry name" value="HEMK METHYLTRANSFERASE"/>
    <property type="match status" value="1"/>
</dbReference>
<feature type="binding site" evidence="5">
    <location>
        <position position="282"/>
    </location>
    <ligand>
        <name>S-adenosyl-L-methionine</name>
        <dbReference type="ChEBI" id="CHEBI:59789"/>
    </ligand>
</feature>
<feature type="binding site" evidence="5">
    <location>
        <begin position="282"/>
        <end position="285"/>
    </location>
    <ligand>
        <name>substrate</name>
    </ligand>
</feature>
<feature type="binding site" evidence="5">
    <location>
        <position position="239"/>
    </location>
    <ligand>
        <name>S-adenosyl-L-methionine</name>
        <dbReference type="ChEBI" id="CHEBI:59789"/>
    </ligand>
</feature>
<dbReference type="NCBIfam" id="TIGR03534">
    <property type="entry name" value="RF_mod_PrmC"/>
    <property type="match status" value="1"/>
</dbReference>
<dbReference type="GO" id="GO:0102559">
    <property type="term" value="F:peptide chain release factor N(5)-glutamine methyltransferase activity"/>
    <property type="evidence" value="ECO:0007669"/>
    <property type="project" value="UniProtKB-EC"/>
</dbReference>
<dbReference type="InterPro" id="IPR002052">
    <property type="entry name" value="DNA_methylase_N6_adenine_CS"/>
</dbReference>
<evidence type="ECO:0000256" key="5">
    <source>
        <dbReference type="HAMAP-Rule" id="MF_02126"/>
    </source>
</evidence>
<dbReference type="Pfam" id="PF17827">
    <property type="entry name" value="PrmC_N"/>
    <property type="match status" value="2"/>
</dbReference>
<sequence length="376" mass="43905">MEKLINILKFSEEYLKKYSFSKPRLQAEKVVAYVLKLDRISLYAYFDRDLSEDEKVQIKNFLKEMARNRMDFGKVLEKLENKNVDEITVEKENHKKENLQLLKHSVEYIEKNGIENPKLEAEYIFSHVLKTNRLTLTLDFTRKISEEEKKLIKEMIIKRARDKKPLQYILGEEEFFGYKFKVDERVLIPRPETELLVEQCIVLMSDVKTPFILDIGVGSGAISVTLGKKIPTSKVLGVDISDGALEVANQNKELNNVKNVKFIKSDVFENVSYKEFDMIVSNPPYIPEKEYKILMHEVKKYEPKLALTAEDEGLYFYKLITKKASDYLKNGGVLAFEVGYNQAQKVKNMMEDNEFENIVIVKDYHQIERIVIGKKK</sequence>
<name>E3HAN5_ILYPC</name>
<evidence type="ECO:0000256" key="1">
    <source>
        <dbReference type="ARBA" id="ARBA00022603"/>
    </source>
</evidence>
<evidence type="ECO:0000259" key="7">
    <source>
        <dbReference type="Pfam" id="PF17827"/>
    </source>
</evidence>
<dbReference type="eggNOG" id="COG2890">
    <property type="taxonomic scope" value="Bacteria"/>
</dbReference>
<feature type="binding site" evidence="5">
    <location>
        <begin position="216"/>
        <end position="220"/>
    </location>
    <ligand>
        <name>S-adenosyl-L-methionine</name>
        <dbReference type="ChEBI" id="CHEBI:59789"/>
    </ligand>
</feature>
<keyword evidence="2 5" id="KW-0808">Transferase</keyword>
<evidence type="ECO:0000259" key="6">
    <source>
        <dbReference type="Pfam" id="PF05175"/>
    </source>
</evidence>
<comment type="similarity">
    <text evidence="5">Belongs to the protein N5-glutamine methyltransferase family. PrmC subfamily.</text>
</comment>
<reference evidence="8 9" key="1">
    <citation type="journal article" date="2010" name="Stand. Genomic Sci.">
        <title>Complete genome sequence of Ilyobacter polytropus type strain (CuHbu1).</title>
        <authorList>
            <person name="Sikorski J."/>
            <person name="Chertkov O."/>
            <person name="Lapidus A."/>
            <person name="Nolan M."/>
            <person name="Lucas S."/>
            <person name="Del Rio T.G."/>
            <person name="Tice H."/>
            <person name="Cheng J.F."/>
            <person name="Tapia R."/>
            <person name="Han C."/>
            <person name="Goodwin L."/>
            <person name="Pitluck S."/>
            <person name="Liolios K."/>
            <person name="Ivanova N."/>
            <person name="Mavromatis K."/>
            <person name="Mikhailova N."/>
            <person name="Pati A."/>
            <person name="Chen A."/>
            <person name="Palaniappan K."/>
            <person name="Land M."/>
            <person name="Hauser L."/>
            <person name="Chang Y.J."/>
            <person name="Jeffries C.D."/>
            <person name="Brambilla E."/>
            <person name="Yasawong M."/>
            <person name="Rohde M."/>
            <person name="Pukall R."/>
            <person name="Spring S."/>
            <person name="Goker M."/>
            <person name="Woyke T."/>
            <person name="Bristow J."/>
            <person name="Eisen J.A."/>
            <person name="Markowitz V."/>
            <person name="Hugenholtz P."/>
            <person name="Kyrpides N.C."/>
            <person name="Klenk H.P."/>
        </authorList>
    </citation>
    <scope>NUCLEOTIDE SEQUENCE [LARGE SCALE GENOMIC DNA]</scope>
    <source>
        <strain evidence="9">ATCC 51220 / DSM 2926 / LMG 16218 / CuHBu1</strain>
    </source>
</reference>
<dbReference type="HOGENOM" id="CLU_018398_3_1_0"/>
<dbReference type="STRING" id="572544.Ilyop_1442"/>
<keyword evidence="9" id="KW-1185">Reference proteome</keyword>
<evidence type="ECO:0000313" key="8">
    <source>
        <dbReference type="EMBL" id="ADO83222.1"/>
    </source>
</evidence>
<evidence type="ECO:0000256" key="2">
    <source>
        <dbReference type="ARBA" id="ARBA00022679"/>
    </source>
</evidence>
<dbReference type="PANTHER" id="PTHR18895:SF74">
    <property type="entry name" value="MTRF1L RELEASE FACTOR GLUTAMINE METHYLTRANSFERASE"/>
    <property type="match status" value="1"/>
</dbReference>
<dbReference type="InterPro" id="IPR004556">
    <property type="entry name" value="HemK-like"/>
</dbReference>
<dbReference type="PROSITE" id="PS00092">
    <property type="entry name" value="N6_MTASE"/>
    <property type="match status" value="1"/>
</dbReference>
<gene>
    <name evidence="5" type="primary">prmC</name>
    <name evidence="8" type="ordered locus">Ilyop_1442</name>
</gene>
<feature type="domain" description="Methyltransferase small" evidence="6">
    <location>
        <begin position="208"/>
        <end position="290"/>
    </location>
</feature>
<dbReference type="FunFam" id="3.40.50.150:FF:000053">
    <property type="entry name" value="Release factor glutamine methyltransferase"/>
    <property type="match status" value="1"/>
</dbReference>
<dbReference type="SUPFAM" id="SSF53335">
    <property type="entry name" value="S-adenosyl-L-methionine-dependent methyltransferases"/>
    <property type="match status" value="1"/>
</dbReference>
<dbReference type="InterPro" id="IPR040758">
    <property type="entry name" value="PrmC_N"/>
</dbReference>
<keyword evidence="1 5" id="KW-0489">Methyltransferase</keyword>
<accession>E3HAN5</accession>
<dbReference type="OrthoDB" id="9800643at2"/>
<dbReference type="InterPro" id="IPR007848">
    <property type="entry name" value="Small_mtfrase_dom"/>
</dbReference>
<feature type="domain" description="Release factor glutamine methyltransferase N-terminal" evidence="7">
    <location>
        <begin position="7"/>
        <end position="67"/>
    </location>
</feature>
<dbReference type="HAMAP" id="MF_02126">
    <property type="entry name" value="RF_methyltr_PrmC"/>
    <property type="match status" value="1"/>
</dbReference>
<dbReference type="EMBL" id="CP002281">
    <property type="protein sequence ID" value="ADO83222.1"/>
    <property type="molecule type" value="Genomic_DNA"/>
</dbReference>
<dbReference type="GO" id="GO:0003676">
    <property type="term" value="F:nucleic acid binding"/>
    <property type="evidence" value="ECO:0007669"/>
    <property type="project" value="InterPro"/>
</dbReference>
<dbReference type="Pfam" id="PF05175">
    <property type="entry name" value="MTS"/>
    <property type="match status" value="1"/>
</dbReference>
<evidence type="ECO:0000256" key="4">
    <source>
        <dbReference type="ARBA" id="ARBA00048391"/>
    </source>
</evidence>
<dbReference type="InterPro" id="IPR050320">
    <property type="entry name" value="N5-glutamine_MTase"/>
</dbReference>
<dbReference type="CDD" id="cd02440">
    <property type="entry name" value="AdoMet_MTases"/>
    <property type="match status" value="1"/>
</dbReference>
<comment type="catalytic activity">
    <reaction evidence="4 5">
        <text>L-glutaminyl-[peptide chain release factor] + S-adenosyl-L-methionine = N(5)-methyl-L-glutaminyl-[peptide chain release factor] + S-adenosyl-L-homocysteine + H(+)</text>
        <dbReference type="Rhea" id="RHEA:42896"/>
        <dbReference type="Rhea" id="RHEA-COMP:10271"/>
        <dbReference type="Rhea" id="RHEA-COMP:10272"/>
        <dbReference type="ChEBI" id="CHEBI:15378"/>
        <dbReference type="ChEBI" id="CHEBI:30011"/>
        <dbReference type="ChEBI" id="CHEBI:57856"/>
        <dbReference type="ChEBI" id="CHEBI:59789"/>
        <dbReference type="ChEBI" id="CHEBI:61891"/>
        <dbReference type="EC" id="2.1.1.297"/>
    </reaction>
</comment>
<feature type="domain" description="Release factor glutamine methyltransferase N-terminal" evidence="7">
    <location>
        <begin position="100"/>
        <end position="171"/>
    </location>
</feature>
<dbReference type="Gene3D" id="1.10.8.10">
    <property type="entry name" value="DNA helicase RuvA subunit, C-terminal domain"/>
    <property type="match status" value="2"/>
</dbReference>
<dbReference type="EC" id="2.1.1.297" evidence="5"/>
<dbReference type="NCBIfam" id="TIGR00536">
    <property type="entry name" value="hemK_fam"/>
    <property type="match status" value="1"/>
</dbReference>
<proteinExistence type="inferred from homology"/>
<comment type="function">
    <text evidence="5">Methylates the class 1 translation termination release factors RF1/PrfA and RF2/PrfB on the glutamine residue of the universally conserved GGQ motif.</text>
</comment>
<keyword evidence="3 5" id="KW-0949">S-adenosyl-L-methionine</keyword>
<dbReference type="Gene3D" id="3.40.50.150">
    <property type="entry name" value="Vaccinia Virus protein VP39"/>
    <property type="match status" value="1"/>
</dbReference>
<comment type="caution">
    <text evidence="5">Lacks conserved residue(s) required for the propagation of feature annotation.</text>
</comment>
<organism evidence="8 9">
    <name type="scientific">Ilyobacter polytropus (strain ATCC 51220 / DSM 2926 / LMG 16218 / CuHBu1)</name>
    <dbReference type="NCBI Taxonomy" id="572544"/>
    <lineage>
        <taxon>Bacteria</taxon>
        <taxon>Fusobacteriati</taxon>
        <taxon>Fusobacteriota</taxon>
        <taxon>Fusobacteriia</taxon>
        <taxon>Fusobacteriales</taxon>
        <taxon>Fusobacteriaceae</taxon>
        <taxon>Ilyobacter</taxon>
    </lineage>
</organism>
<dbReference type="Proteomes" id="UP000006875">
    <property type="component" value="Chromosome"/>
</dbReference>
<dbReference type="GO" id="GO:0032259">
    <property type="term" value="P:methylation"/>
    <property type="evidence" value="ECO:0007669"/>
    <property type="project" value="UniProtKB-KW"/>
</dbReference>
<dbReference type="InterPro" id="IPR019874">
    <property type="entry name" value="RF_methyltr_PrmC"/>
</dbReference>
<protein>
    <recommendedName>
        <fullName evidence="5">Release factor glutamine methyltransferase</fullName>
        <shortName evidence="5">RF MTase</shortName>
        <ecNumber evidence="5">2.1.1.297</ecNumber>
    </recommendedName>
    <alternativeName>
        <fullName evidence="5">N5-glutamine methyltransferase PrmC</fullName>
    </alternativeName>
    <alternativeName>
        <fullName evidence="5">Protein-(glutamine-N5) MTase PrmC</fullName>
    </alternativeName>
    <alternativeName>
        <fullName evidence="5">Protein-glutamine N-methyltransferase PrmC</fullName>
    </alternativeName>
</protein>
<evidence type="ECO:0000256" key="3">
    <source>
        <dbReference type="ARBA" id="ARBA00022691"/>
    </source>
</evidence>
<dbReference type="RefSeq" id="WP_013387889.1">
    <property type="nucleotide sequence ID" value="NC_014632.1"/>
</dbReference>
<dbReference type="InterPro" id="IPR029063">
    <property type="entry name" value="SAM-dependent_MTases_sf"/>
</dbReference>
<evidence type="ECO:0000313" key="9">
    <source>
        <dbReference type="Proteomes" id="UP000006875"/>
    </source>
</evidence>
<dbReference type="KEGG" id="ipo:Ilyop_1442"/>